<reference evidence="2 3" key="1">
    <citation type="submission" date="2016-05" db="EMBL/GenBank/DDBJ databases">
        <title>A degradative enzymes factory behind the ericoid mycorrhizal symbiosis.</title>
        <authorList>
            <consortium name="DOE Joint Genome Institute"/>
            <person name="Martino E."/>
            <person name="Morin E."/>
            <person name="Grelet G."/>
            <person name="Kuo A."/>
            <person name="Kohler A."/>
            <person name="Daghino S."/>
            <person name="Barry K."/>
            <person name="Choi C."/>
            <person name="Cichocki N."/>
            <person name="Clum A."/>
            <person name="Copeland A."/>
            <person name="Hainaut M."/>
            <person name="Haridas S."/>
            <person name="Labutti K."/>
            <person name="Lindquist E."/>
            <person name="Lipzen A."/>
            <person name="Khouja H.-R."/>
            <person name="Murat C."/>
            <person name="Ohm R."/>
            <person name="Olson A."/>
            <person name="Spatafora J."/>
            <person name="Veneault-Fourrey C."/>
            <person name="Henrissat B."/>
            <person name="Grigoriev I."/>
            <person name="Martin F."/>
            <person name="Perotto S."/>
        </authorList>
    </citation>
    <scope>NUCLEOTIDE SEQUENCE [LARGE SCALE GENOMIC DNA]</scope>
    <source>
        <strain evidence="2 3">UAMH 7357</strain>
    </source>
</reference>
<dbReference type="AlphaFoldDB" id="A0A2J6QDX4"/>
<dbReference type="OrthoDB" id="4364733at2759"/>
<organism evidence="2 3">
    <name type="scientific">Hyaloscypha hepaticicola</name>
    <dbReference type="NCBI Taxonomy" id="2082293"/>
    <lineage>
        <taxon>Eukaryota</taxon>
        <taxon>Fungi</taxon>
        <taxon>Dikarya</taxon>
        <taxon>Ascomycota</taxon>
        <taxon>Pezizomycotina</taxon>
        <taxon>Leotiomycetes</taxon>
        <taxon>Helotiales</taxon>
        <taxon>Hyaloscyphaceae</taxon>
        <taxon>Hyaloscypha</taxon>
    </lineage>
</organism>
<gene>
    <name evidence="2" type="ORF">NA56DRAFT_656195</name>
</gene>
<dbReference type="EMBL" id="KZ613472">
    <property type="protein sequence ID" value="PMD24464.1"/>
    <property type="molecule type" value="Genomic_DNA"/>
</dbReference>
<name>A0A2J6QDX4_9HELO</name>
<protein>
    <submittedName>
        <fullName evidence="2">Uncharacterized protein</fullName>
    </submittedName>
</protein>
<feature type="region of interest" description="Disordered" evidence="1">
    <location>
        <begin position="1"/>
        <end position="31"/>
    </location>
</feature>
<proteinExistence type="predicted"/>
<evidence type="ECO:0000313" key="2">
    <source>
        <dbReference type="EMBL" id="PMD24464.1"/>
    </source>
</evidence>
<accession>A0A2J6QDX4</accession>
<dbReference type="Proteomes" id="UP000235672">
    <property type="component" value="Unassembled WGS sequence"/>
</dbReference>
<keyword evidence="3" id="KW-1185">Reference proteome</keyword>
<evidence type="ECO:0000256" key="1">
    <source>
        <dbReference type="SAM" id="MobiDB-lite"/>
    </source>
</evidence>
<sequence>MAQNTSKRSFASFAEANGTESSSKKPCADGPTLDTIRQLPIETIQDFLYNMCRNEPKIARAVQHTCDSYLAKLAAQPPVDFDHYSKSCWYTLNKKYARLRPSQQFEVTGEIIDELSDARTSMMKEAGPATRFETRRNALEVLRKISKSVMLCQEQEIRHELMNDGMLLADFAESMLELAKGMTRNERERYRVEGLHEKLIELQGECDAGDMEGLADVYAVFDEDEEGEVEENVDGDAEISVESITAPSIRSPAAKRTKVFSVGELS</sequence>
<evidence type="ECO:0000313" key="3">
    <source>
        <dbReference type="Proteomes" id="UP000235672"/>
    </source>
</evidence>